<evidence type="ECO:0000313" key="5">
    <source>
        <dbReference type="EMBL" id="CAD7610931.1"/>
    </source>
</evidence>
<evidence type="ECO:0000256" key="1">
    <source>
        <dbReference type="ARBA" id="ARBA00004604"/>
    </source>
</evidence>
<dbReference type="GO" id="GO:0005730">
    <property type="term" value="C:nucleolus"/>
    <property type="evidence" value="ECO:0007669"/>
    <property type="project" value="UniProtKB-SubCell"/>
</dbReference>
<dbReference type="AlphaFoldDB" id="A0A7R9K8I4"/>
<name>A0A7R9K8I4_TIMGE</name>
<proteinExistence type="inferred from homology"/>
<protein>
    <submittedName>
        <fullName evidence="5">Uncharacterized protein</fullName>
    </submittedName>
</protein>
<dbReference type="InterPro" id="IPR028160">
    <property type="entry name" value="Slx9-like"/>
</dbReference>
<feature type="compositionally biased region" description="Basic residues" evidence="4">
    <location>
        <begin position="15"/>
        <end position="27"/>
    </location>
</feature>
<sequence>MSDPLEQAPKTVMGKLKRSRQKYHFSKTKSPEVETAPDTPLLAESKLPLELPSGNIFSGVKITLEHLKQKLPDDDVASVVSSHKSKLDNSSRPTTKKEKIKNRKEAFLRKLNIAHNLKSETRERKKRQKTSVTGDMRPLLDALPSVSCKEKTQTFRAKIKKRSVPKMKQRQKAMLQEILVFQKILSDPTYEADPSGAVTNHIQDKIREEF</sequence>
<dbReference type="PANTHER" id="PTHR31109:SF2">
    <property type="entry name" value="RIBOSOME BIOGENESIS PROTEIN SLX9 HOMOLOG"/>
    <property type="match status" value="1"/>
</dbReference>
<dbReference type="GO" id="GO:0030686">
    <property type="term" value="C:90S preribosome"/>
    <property type="evidence" value="ECO:0007669"/>
    <property type="project" value="InterPro"/>
</dbReference>
<feature type="region of interest" description="Disordered" evidence="4">
    <location>
        <begin position="1"/>
        <end position="37"/>
    </location>
</feature>
<reference evidence="5" key="1">
    <citation type="submission" date="2020-11" db="EMBL/GenBank/DDBJ databases">
        <authorList>
            <person name="Tran Van P."/>
        </authorList>
    </citation>
    <scope>NUCLEOTIDE SEQUENCE</scope>
</reference>
<dbReference type="EMBL" id="OE847177">
    <property type="protein sequence ID" value="CAD7610931.1"/>
    <property type="molecule type" value="Genomic_DNA"/>
</dbReference>
<comment type="subcellular location">
    <subcellularLocation>
        <location evidence="1">Nucleus</location>
        <location evidence="1">Nucleolus</location>
    </subcellularLocation>
</comment>
<dbReference type="GO" id="GO:0000462">
    <property type="term" value="P:maturation of SSU-rRNA from tricistronic rRNA transcript (SSU-rRNA, 5.8S rRNA, LSU-rRNA)"/>
    <property type="evidence" value="ECO:0007669"/>
    <property type="project" value="InterPro"/>
</dbReference>
<dbReference type="Pfam" id="PF15341">
    <property type="entry name" value="SLX9"/>
    <property type="match status" value="1"/>
</dbReference>
<dbReference type="PANTHER" id="PTHR31109">
    <property type="entry name" value="PROTEIN FAM207A"/>
    <property type="match status" value="1"/>
</dbReference>
<comment type="similarity">
    <text evidence="2">Belongs to the SLX9 family.</text>
</comment>
<evidence type="ECO:0000256" key="2">
    <source>
        <dbReference type="ARBA" id="ARBA00011022"/>
    </source>
</evidence>
<evidence type="ECO:0000256" key="3">
    <source>
        <dbReference type="ARBA" id="ARBA00023242"/>
    </source>
</evidence>
<dbReference type="GO" id="GO:0030688">
    <property type="term" value="C:preribosome, small subunit precursor"/>
    <property type="evidence" value="ECO:0007669"/>
    <property type="project" value="InterPro"/>
</dbReference>
<accession>A0A7R9K8I4</accession>
<gene>
    <name evidence="5" type="ORF">TGEB3V08_LOCUS10864</name>
</gene>
<feature type="region of interest" description="Disordered" evidence="4">
    <location>
        <begin position="81"/>
        <end position="105"/>
    </location>
</feature>
<keyword evidence="3" id="KW-0539">Nucleus</keyword>
<organism evidence="5">
    <name type="scientific">Timema genevievae</name>
    <name type="common">Walking stick</name>
    <dbReference type="NCBI Taxonomy" id="629358"/>
    <lineage>
        <taxon>Eukaryota</taxon>
        <taxon>Metazoa</taxon>
        <taxon>Ecdysozoa</taxon>
        <taxon>Arthropoda</taxon>
        <taxon>Hexapoda</taxon>
        <taxon>Insecta</taxon>
        <taxon>Pterygota</taxon>
        <taxon>Neoptera</taxon>
        <taxon>Polyneoptera</taxon>
        <taxon>Phasmatodea</taxon>
        <taxon>Timematodea</taxon>
        <taxon>Timematoidea</taxon>
        <taxon>Timematidae</taxon>
        <taxon>Timema</taxon>
    </lineage>
</organism>
<evidence type="ECO:0000256" key="4">
    <source>
        <dbReference type="SAM" id="MobiDB-lite"/>
    </source>
</evidence>